<keyword evidence="3" id="KW-1185">Reference proteome</keyword>
<dbReference type="Proteomes" id="UP001141552">
    <property type="component" value="Unassembled WGS sequence"/>
</dbReference>
<evidence type="ECO:0000313" key="2">
    <source>
        <dbReference type="EMBL" id="KAJ4836199.1"/>
    </source>
</evidence>
<feature type="region of interest" description="Disordered" evidence="1">
    <location>
        <begin position="301"/>
        <end position="333"/>
    </location>
</feature>
<proteinExistence type="predicted"/>
<dbReference type="AlphaFoldDB" id="A0A9Q0FSU6"/>
<sequence length="424" mass="47062">MGGGLVLISFKSSEDMAHSIHINNGRLADLFESLEPWSPNAVSHERISWLTCYGIPLHVWEKEFFSNLGSLFGRFLGIDENTEDKASFDCARILVCIKERSPINRTVRIKVDGDDFDVILFEEPVVEWESLFANTNIALHGFESTPDSENPSNAEDDTPISNAEDDTPTPNAENPSNTENYLPHNHAVTANGDGPNKLLRKNPSPSDQDDTPTSNTTNQVAPPSPLFVISNTNSKTTNTTNFPLSKNLPSPQARLSNNSPHTSPPHDQLYPPSSENQESLDLLDLDNIPLARLMHFSRLEKRNKKKHKASKVAPFPSSNLTTFQPKKPLKRPKKMSLTFKQNFSSDDFQFEPNPIHTPQVRHSLLNTPTSLSSPTSSPIPSKGLDHPELDPTWRVGEILNITEGFTKEQLLAELSLVSNPSSSC</sequence>
<feature type="compositionally biased region" description="Acidic residues" evidence="1">
    <location>
        <begin position="154"/>
        <end position="167"/>
    </location>
</feature>
<feature type="region of interest" description="Disordered" evidence="1">
    <location>
        <begin position="365"/>
        <end position="384"/>
    </location>
</feature>
<reference evidence="2" key="1">
    <citation type="submission" date="2022-02" db="EMBL/GenBank/DDBJ databases">
        <authorList>
            <person name="Henning P.M."/>
            <person name="McCubbin A.G."/>
            <person name="Shore J.S."/>
        </authorList>
    </citation>
    <scope>NUCLEOTIDE SEQUENCE</scope>
    <source>
        <strain evidence="2">F60SS</strain>
        <tissue evidence="2">Leaves</tissue>
    </source>
</reference>
<name>A0A9Q0FSU6_9ROSI</name>
<feature type="compositionally biased region" description="Basic residues" evidence="1">
    <location>
        <begin position="301"/>
        <end position="310"/>
    </location>
</feature>
<organism evidence="2 3">
    <name type="scientific">Turnera subulata</name>
    <dbReference type="NCBI Taxonomy" id="218843"/>
    <lineage>
        <taxon>Eukaryota</taxon>
        <taxon>Viridiplantae</taxon>
        <taxon>Streptophyta</taxon>
        <taxon>Embryophyta</taxon>
        <taxon>Tracheophyta</taxon>
        <taxon>Spermatophyta</taxon>
        <taxon>Magnoliopsida</taxon>
        <taxon>eudicotyledons</taxon>
        <taxon>Gunneridae</taxon>
        <taxon>Pentapetalae</taxon>
        <taxon>rosids</taxon>
        <taxon>fabids</taxon>
        <taxon>Malpighiales</taxon>
        <taxon>Passifloraceae</taxon>
        <taxon>Turnera</taxon>
    </lineage>
</organism>
<feature type="region of interest" description="Disordered" evidence="1">
    <location>
        <begin position="142"/>
        <end position="277"/>
    </location>
</feature>
<dbReference type="EMBL" id="JAKUCV010004202">
    <property type="protein sequence ID" value="KAJ4836199.1"/>
    <property type="molecule type" value="Genomic_DNA"/>
</dbReference>
<comment type="caution">
    <text evidence="2">The sequence shown here is derived from an EMBL/GenBank/DDBJ whole genome shotgun (WGS) entry which is preliminary data.</text>
</comment>
<evidence type="ECO:0000256" key="1">
    <source>
        <dbReference type="SAM" id="MobiDB-lite"/>
    </source>
</evidence>
<protein>
    <recommendedName>
        <fullName evidence="4">DUF4283 domain-containing protein</fullName>
    </recommendedName>
</protein>
<reference evidence="2" key="2">
    <citation type="journal article" date="2023" name="Plants (Basel)">
        <title>Annotation of the Turnera subulata (Passifloraceae) Draft Genome Reveals the S-Locus Evolved after the Divergence of Turneroideae from Passifloroideae in a Stepwise Manner.</title>
        <authorList>
            <person name="Henning P.M."/>
            <person name="Roalson E.H."/>
            <person name="Mir W."/>
            <person name="McCubbin A.G."/>
            <person name="Shore J.S."/>
        </authorList>
    </citation>
    <scope>NUCLEOTIDE SEQUENCE</scope>
    <source>
        <strain evidence="2">F60SS</strain>
    </source>
</reference>
<evidence type="ECO:0000313" key="3">
    <source>
        <dbReference type="Proteomes" id="UP001141552"/>
    </source>
</evidence>
<gene>
    <name evidence="2" type="ORF">Tsubulata_046626</name>
</gene>
<dbReference type="PANTHER" id="PTHR34427">
    <property type="entry name" value="DUF4283 DOMAIN PROTEIN"/>
    <property type="match status" value="1"/>
</dbReference>
<feature type="compositionally biased region" description="Polar residues" evidence="1">
    <location>
        <begin position="242"/>
        <end position="261"/>
    </location>
</feature>
<feature type="compositionally biased region" description="Low complexity" evidence="1">
    <location>
        <begin position="365"/>
        <end position="381"/>
    </location>
</feature>
<evidence type="ECO:0008006" key="4">
    <source>
        <dbReference type="Google" id="ProtNLM"/>
    </source>
</evidence>
<feature type="compositionally biased region" description="Polar residues" evidence="1">
    <location>
        <begin position="203"/>
        <end position="221"/>
    </location>
</feature>
<dbReference type="OrthoDB" id="999103at2759"/>
<feature type="compositionally biased region" description="Low complexity" evidence="1">
    <location>
        <begin position="230"/>
        <end position="241"/>
    </location>
</feature>
<feature type="compositionally biased region" description="Polar residues" evidence="1">
    <location>
        <begin position="168"/>
        <end position="180"/>
    </location>
</feature>
<accession>A0A9Q0FSU6</accession>
<dbReference type="PANTHER" id="PTHR34427:SF5">
    <property type="entry name" value="DUF4283 DOMAIN-CONTAINING PROTEIN"/>
    <property type="match status" value="1"/>
</dbReference>